<name>A0ABN8G9G8_9BACL</name>
<gene>
    <name evidence="2" type="ORF">PAECIP111893_01222</name>
</gene>
<sequence>MLLRSIPENIQKKPVQRKPATDVRPTNVGKNQKPGPRLGQIYVLRKRHLEMAPGSTAKVEVAGRGGIVCGGGEEGGCMPPCCPKGGVKAKFITP</sequence>
<evidence type="ECO:0000256" key="1">
    <source>
        <dbReference type="SAM" id="MobiDB-lite"/>
    </source>
</evidence>
<evidence type="ECO:0000313" key="3">
    <source>
        <dbReference type="Proteomes" id="UP000838686"/>
    </source>
</evidence>
<evidence type="ECO:0000313" key="2">
    <source>
        <dbReference type="EMBL" id="CAH1199070.1"/>
    </source>
</evidence>
<protein>
    <submittedName>
        <fullName evidence="2">Uncharacterized protein</fullName>
    </submittedName>
</protein>
<feature type="region of interest" description="Disordered" evidence="1">
    <location>
        <begin position="1"/>
        <end position="38"/>
    </location>
</feature>
<dbReference type="EMBL" id="CAKMMF010000005">
    <property type="protein sequence ID" value="CAH1199070.1"/>
    <property type="molecule type" value="Genomic_DNA"/>
</dbReference>
<proteinExistence type="predicted"/>
<organism evidence="2 3">
    <name type="scientific">Paenibacillus plantiphilus</name>
    <dbReference type="NCBI Taxonomy" id="2905650"/>
    <lineage>
        <taxon>Bacteria</taxon>
        <taxon>Bacillati</taxon>
        <taxon>Bacillota</taxon>
        <taxon>Bacilli</taxon>
        <taxon>Bacillales</taxon>
        <taxon>Paenibacillaceae</taxon>
        <taxon>Paenibacillus</taxon>
    </lineage>
</organism>
<reference evidence="2" key="1">
    <citation type="submission" date="2022-01" db="EMBL/GenBank/DDBJ databases">
        <authorList>
            <person name="Criscuolo A."/>
        </authorList>
    </citation>
    <scope>NUCLEOTIDE SEQUENCE</scope>
    <source>
        <strain evidence="2">CIP111893</strain>
    </source>
</reference>
<comment type="caution">
    <text evidence="2">The sequence shown here is derived from an EMBL/GenBank/DDBJ whole genome shotgun (WGS) entry which is preliminary data.</text>
</comment>
<accession>A0ABN8G9G8</accession>
<dbReference type="Proteomes" id="UP000838686">
    <property type="component" value="Unassembled WGS sequence"/>
</dbReference>
<keyword evidence="3" id="KW-1185">Reference proteome</keyword>